<comment type="caution">
    <text evidence="1">The sequence shown here is derived from an EMBL/GenBank/DDBJ whole genome shotgun (WGS) entry which is preliminary data.</text>
</comment>
<proteinExistence type="predicted"/>
<accession>A0A4Z1EQ91</accession>
<dbReference type="EMBL" id="PQXH01000086">
    <property type="protein sequence ID" value="TGO12543.1"/>
    <property type="molecule type" value="Genomic_DNA"/>
</dbReference>
<evidence type="ECO:0000313" key="1">
    <source>
        <dbReference type="EMBL" id="TGO12543.1"/>
    </source>
</evidence>
<organism evidence="1 2">
    <name type="scientific">Botrytis tulipae</name>
    <dbReference type="NCBI Taxonomy" id="87230"/>
    <lineage>
        <taxon>Eukaryota</taxon>
        <taxon>Fungi</taxon>
        <taxon>Dikarya</taxon>
        <taxon>Ascomycota</taxon>
        <taxon>Pezizomycotina</taxon>
        <taxon>Leotiomycetes</taxon>
        <taxon>Helotiales</taxon>
        <taxon>Sclerotiniaceae</taxon>
        <taxon>Botrytis</taxon>
    </lineage>
</organism>
<dbReference type="AlphaFoldDB" id="A0A4Z1EQ91"/>
<protein>
    <submittedName>
        <fullName evidence="1">Uncharacterized protein</fullName>
    </submittedName>
</protein>
<keyword evidence="2" id="KW-1185">Reference proteome</keyword>
<evidence type="ECO:0000313" key="2">
    <source>
        <dbReference type="Proteomes" id="UP000297777"/>
    </source>
</evidence>
<sequence>MAREQQWRTKGYSMAHVWENVRFLQPTKPKVDVLTISFDNIHFTTFDVRQAMSTEVRKEPQDGTALPRYYKQKWILYKVGQ</sequence>
<reference evidence="1 2" key="1">
    <citation type="submission" date="2017-12" db="EMBL/GenBank/DDBJ databases">
        <title>Comparative genomics of Botrytis spp.</title>
        <authorList>
            <person name="Valero-Jimenez C.A."/>
            <person name="Tapia P."/>
            <person name="Veloso J."/>
            <person name="Silva-Moreno E."/>
            <person name="Staats M."/>
            <person name="Valdes J.H."/>
            <person name="Van Kan J.A.L."/>
        </authorList>
    </citation>
    <scope>NUCLEOTIDE SEQUENCE [LARGE SCALE GENOMIC DNA]</scope>
    <source>
        <strain evidence="1 2">Bt9001</strain>
    </source>
</reference>
<gene>
    <name evidence="1" type="ORF">BTUL_0086g00180</name>
</gene>
<dbReference type="Proteomes" id="UP000297777">
    <property type="component" value="Unassembled WGS sequence"/>
</dbReference>
<name>A0A4Z1EQ91_9HELO</name>